<evidence type="ECO:0000256" key="3">
    <source>
        <dbReference type="ARBA" id="ARBA00022884"/>
    </source>
</evidence>
<evidence type="ECO:0000256" key="1">
    <source>
        <dbReference type="ARBA" id="ARBA00022737"/>
    </source>
</evidence>
<keyword evidence="1" id="KW-0677">Repeat</keyword>
<dbReference type="Proteomes" id="UP000813463">
    <property type="component" value="Chromosome 2"/>
</dbReference>
<dbReference type="PROSITE" id="PS50303">
    <property type="entry name" value="PUM_HD"/>
    <property type="match status" value="1"/>
</dbReference>
<dbReference type="InterPro" id="IPR011989">
    <property type="entry name" value="ARM-like"/>
</dbReference>
<dbReference type="AlphaFoldDB" id="A0A9R0IAY8"/>
<keyword evidence="6" id="KW-1185">Reference proteome</keyword>
<sequence>MKKGEKEMEGNYYFYNSGEASHYYNQQLPMYDSSFVQPPSNSGFCCPDFVVGSSSSSSSVTNPFDHSRFPTPKSQFVDQFCVGPNVSDSSSSYYRRVNNGVIGGVMVDELGLSRDFQKLNVGNSDVVDNLGFRMSDCSSTNVAENFGVLGSFYNINNNNNGFSGNGGFQSSVYRDEKGVKDSRLGQRGGLNGNLGDSFGSNPGYPASVHGHHNCLINFPLDGMTQVGDDCWGNGGVSPLRGNKYIEPLSVYENGDFQGNVPIPRGGNVGYSDEIPFQMEPGFGPHIVGNGVPLQQYMIDGFTSWVNSQNLSMYNKLGLNEAALLEQYGRQYSEKMRAENLSRKNVLYNSMREKKMRVVEEREVSLMKRTRDLERNSILRDNKGSNNGVIGKSYQLSGRMKNLPSNIEERNFEQLNILFQSVKDCENGSNVVRFDPFVQTLYNSLIEVEGNIYIMAKDQHGCRLLQKMFDEGTFEDVQNIFNEIIHHVVELMMNSFGNYLIQKLLDVCNEEQRMKIIHVVTKDRGELVRVSLNTHGTRVVQKLIESLKTRRQISLVVRSLEPGFLDLTKDINGNHVVQRCLQCLSNDDNKFIFEAAAKFCVEIATHRHGCCVLQRCIEYSSGEHRQKLLHKICSNGLLLAQDPFGNYVVQFIIELKIPSATALLVSQFEGNYVHLSMLKCGSHVVEKCLKFYEDCHARIVYELLSVSNFDQILQDPYANYVVKSALESTKGALQESLLTAARAHSVLRTNPHCKKIFSRVLMKK</sequence>
<feature type="repeat" description="Pumilio" evidence="4">
    <location>
        <begin position="482"/>
        <end position="517"/>
    </location>
</feature>
<evidence type="ECO:0000259" key="5">
    <source>
        <dbReference type="PROSITE" id="PS50303"/>
    </source>
</evidence>
<keyword evidence="2" id="KW-0810">Translation regulation</keyword>
<feature type="repeat" description="Pumilio" evidence="4">
    <location>
        <begin position="701"/>
        <end position="738"/>
    </location>
</feature>
<feature type="domain" description="PUM-HD" evidence="5">
    <location>
        <begin position="425"/>
        <end position="763"/>
    </location>
</feature>
<dbReference type="InterPro" id="IPR001313">
    <property type="entry name" value="Pumilio_RNA-bd_rpt"/>
</dbReference>
<gene>
    <name evidence="7" type="primary">LOC110785689</name>
</gene>
<evidence type="ECO:0000256" key="4">
    <source>
        <dbReference type="PROSITE-ProRule" id="PRU00317"/>
    </source>
</evidence>
<dbReference type="GO" id="GO:0006417">
    <property type="term" value="P:regulation of translation"/>
    <property type="evidence" value="ECO:0007669"/>
    <property type="project" value="UniProtKB-KW"/>
</dbReference>
<dbReference type="SUPFAM" id="SSF48371">
    <property type="entry name" value="ARM repeat"/>
    <property type="match status" value="1"/>
</dbReference>
<keyword evidence="3" id="KW-0694">RNA-binding</keyword>
<feature type="repeat" description="Pumilio" evidence="4">
    <location>
        <begin position="446"/>
        <end position="481"/>
    </location>
</feature>
<evidence type="ECO:0000256" key="2">
    <source>
        <dbReference type="ARBA" id="ARBA00022845"/>
    </source>
</evidence>
<dbReference type="InterPro" id="IPR033712">
    <property type="entry name" value="Pumilio_RNA-bd"/>
</dbReference>
<dbReference type="GO" id="GO:0005737">
    <property type="term" value="C:cytoplasm"/>
    <property type="evidence" value="ECO:0000318"/>
    <property type="project" value="GO_Central"/>
</dbReference>
<reference evidence="7" key="2">
    <citation type="submission" date="2025-08" db="UniProtKB">
        <authorList>
            <consortium name="RefSeq"/>
        </authorList>
    </citation>
    <scope>IDENTIFICATION</scope>
    <source>
        <tissue evidence="7">Leaf</tissue>
    </source>
</reference>
<dbReference type="GeneID" id="110785689"/>
<protein>
    <submittedName>
        <fullName evidence="7">Pumilio homolog 12</fullName>
    </submittedName>
</protein>
<dbReference type="Pfam" id="PF00806">
    <property type="entry name" value="PUF"/>
    <property type="match status" value="7"/>
</dbReference>
<dbReference type="SMART" id="SM00025">
    <property type="entry name" value="Pumilio"/>
    <property type="match status" value="8"/>
</dbReference>
<evidence type="ECO:0000313" key="6">
    <source>
        <dbReference type="Proteomes" id="UP000813463"/>
    </source>
</evidence>
<dbReference type="KEGG" id="soe:110785689"/>
<feature type="repeat" description="Pumilio" evidence="4">
    <location>
        <begin position="630"/>
        <end position="665"/>
    </location>
</feature>
<dbReference type="RefSeq" id="XP_021845901.2">
    <property type="nucleotide sequence ID" value="XM_021990209.2"/>
</dbReference>
<reference evidence="6" key="1">
    <citation type="journal article" date="2021" name="Nat. Commun.">
        <title>Genomic analyses provide insights into spinach domestication and the genetic basis of agronomic traits.</title>
        <authorList>
            <person name="Cai X."/>
            <person name="Sun X."/>
            <person name="Xu C."/>
            <person name="Sun H."/>
            <person name="Wang X."/>
            <person name="Ge C."/>
            <person name="Zhang Z."/>
            <person name="Wang Q."/>
            <person name="Fei Z."/>
            <person name="Jiao C."/>
            <person name="Wang Q."/>
        </authorList>
    </citation>
    <scope>NUCLEOTIDE SEQUENCE [LARGE SCALE GENOMIC DNA]</scope>
    <source>
        <strain evidence="6">cv. Varoflay</strain>
    </source>
</reference>
<organism evidence="6 7">
    <name type="scientific">Spinacia oleracea</name>
    <name type="common">Spinach</name>
    <dbReference type="NCBI Taxonomy" id="3562"/>
    <lineage>
        <taxon>Eukaryota</taxon>
        <taxon>Viridiplantae</taxon>
        <taxon>Streptophyta</taxon>
        <taxon>Embryophyta</taxon>
        <taxon>Tracheophyta</taxon>
        <taxon>Spermatophyta</taxon>
        <taxon>Magnoliopsida</taxon>
        <taxon>eudicotyledons</taxon>
        <taxon>Gunneridae</taxon>
        <taxon>Pentapetalae</taxon>
        <taxon>Caryophyllales</taxon>
        <taxon>Chenopodiaceae</taxon>
        <taxon>Chenopodioideae</taxon>
        <taxon>Anserineae</taxon>
        <taxon>Spinacia</taxon>
    </lineage>
</organism>
<dbReference type="InterPro" id="IPR033133">
    <property type="entry name" value="PUM-HD"/>
</dbReference>
<dbReference type="InterPro" id="IPR016024">
    <property type="entry name" value="ARM-type_fold"/>
</dbReference>
<name>A0A9R0IAY8_SPIOL</name>
<feature type="repeat" description="Pumilio" evidence="4">
    <location>
        <begin position="594"/>
        <end position="629"/>
    </location>
</feature>
<dbReference type="GO" id="GO:0003729">
    <property type="term" value="F:mRNA binding"/>
    <property type="evidence" value="ECO:0000318"/>
    <property type="project" value="GO_Central"/>
</dbReference>
<dbReference type="Gene3D" id="1.25.10.10">
    <property type="entry name" value="Leucine-rich Repeat Variant"/>
    <property type="match status" value="1"/>
</dbReference>
<accession>A0A9R0IAY8</accession>
<dbReference type="PANTHER" id="PTHR12537">
    <property type="entry name" value="RNA BINDING PROTEIN PUMILIO-RELATED"/>
    <property type="match status" value="1"/>
</dbReference>
<dbReference type="CDD" id="cd07920">
    <property type="entry name" value="Pumilio"/>
    <property type="match status" value="1"/>
</dbReference>
<dbReference type="GO" id="GO:0010608">
    <property type="term" value="P:post-transcriptional regulation of gene expression"/>
    <property type="evidence" value="ECO:0000318"/>
    <property type="project" value="GO_Central"/>
</dbReference>
<dbReference type="PANTHER" id="PTHR12537:SF13">
    <property type="entry name" value="PUMILIO HOMOLOGY DOMAIN FAMILY MEMBER 4"/>
    <property type="match status" value="1"/>
</dbReference>
<feature type="repeat" description="Pumilio" evidence="4">
    <location>
        <begin position="558"/>
        <end position="593"/>
    </location>
</feature>
<proteinExistence type="predicted"/>
<dbReference type="PROSITE" id="PS50302">
    <property type="entry name" value="PUM"/>
    <property type="match status" value="7"/>
</dbReference>
<evidence type="ECO:0000313" key="7">
    <source>
        <dbReference type="RefSeq" id="XP_021845901.2"/>
    </source>
</evidence>
<feature type="repeat" description="Pumilio" evidence="4">
    <location>
        <begin position="518"/>
        <end position="557"/>
    </location>
</feature>